<comment type="pathway">
    <text evidence="9 10">Carbohydrate biosynthesis; gluconeogenesis.</text>
</comment>
<evidence type="ECO:0000256" key="8">
    <source>
        <dbReference type="ARBA" id="ARBA00023235"/>
    </source>
</evidence>
<evidence type="ECO:0000256" key="2">
    <source>
        <dbReference type="ARBA" id="ARBA00007422"/>
    </source>
</evidence>
<comment type="catalytic activity">
    <reaction evidence="9 10">
        <text>D-glyceraldehyde 3-phosphate = dihydroxyacetone phosphate</text>
        <dbReference type="Rhea" id="RHEA:18585"/>
        <dbReference type="ChEBI" id="CHEBI:57642"/>
        <dbReference type="ChEBI" id="CHEBI:59776"/>
        <dbReference type="EC" id="5.3.1.1"/>
    </reaction>
</comment>
<dbReference type="GO" id="GO:0046166">
    <property type="term" value="P:glyceraldehyde-3-phosphate biosynthetic process"/>
    <property type="evidence" value="ECO:0007669"/>
    <property type="project" value="TreeGrafter"/>
</dbReference>
<dbReference type="InterPro" id="IPR035990">
    <property type="entry name" value="TIM_sf"/>
</dbReference>
<gene>
    <name evidence="9" type="primary">tpiA</name>
    <name evidence="11" type="ORF">SAMN05421799_10740</name>
</gene>
<feature type="binding site" evidence="9">
    <location>
        <position position="174"/>
    </location>
    <ligand>
        <name>substrate</name>
    </ligand>
</feature>
<dbReference type="InterPro" id="IPR013785">
    <property type="entry name" value="Aldolase_TIM"/>
</dbReference>
<dbReference type="EMBL" id="FTOO01000007">
    <property type="protein sequence ID" value="SIS92884.1"/>
    <property type="molecule type" value="Genomic_DNA"/>
</dbReference>
<evidence type="ECO:0000256" key="1">
    <source>
        <dbReference type="ARBA" id="ARBA00004680"/>
    </source>
</evidence>
<dbReference type="PANTHER" id="PTHR21139:SF42">
    <property type="entry name" value="TRIOSEPHOSPHATE ISOMERASE"/>
    <property type="match status" value="1"/>
</dbReference>
<keyword evidence="5 9" id="KW-0312">Gluconeogenesis</keyword>
<evidence type="ECO:0000256" key="4">
    <source>
        <dbReference type="ARBA" id="ARBA00019397"/>
    </source>
</evidence>
<dbReference type="AlphaFoldDB" id="A0A1N7N3G7"/>
<dbReference type="SUPFAM" id="SSF51351">
    <property type="entry name" value="Triosephosphate isomerase (TIM)"/>
    <property type="match status" value="1"/>
</dbReference>
<dbReference type="EC" id="5.3.1.1" evidence="3 9"/>
<reference evidence="12" key="1">
    <citation type="submission" date="2017-01" db="EMBL/GenBank/DDBJ databases">
        <authorList>
            <person name="Varghese N."/>
            <person name="Submissions S."/>
        </authorList>
    </citation>
    <scope>NUCLEOTIDE SEQUENCE [LARGE SCALE GENOMIC DNA]</scope>
    <source>
        <strain evidence="12">DSM 16176</strain>
    </source>
</reference>
<dbReference type="InterPro" id="IPR020861">
    <property type="entry name" value="Triosephosphate_isomerase_AS"/>
</dbReference>
<feature type="active site" description="Proton acceptor" evidence="9">
    <location>
        <position position="168"/>
    </location>
</feature>
<dbReference type="STRING" id="252246.SAMN05421799_10740"/>
<feature type="binding site" evidence="9">
    <location>
        <position position="214"/>
    </location>
    <ligand>
        <name>substrate</name>
    </ligand>
</feature>
<comment type="pathway">
    <text evidence="1 9 10">Carbohydrate degradation; glycolysis; D-glyceraldehyde 3-phosphate from glycerone phosphate: step 1/1.</text>
</comment>
<name>A0A1N7N3G7_9BACL</name>
<evidence type="ECO:0000256" key="10">
    <source>
        <dbReference type="RuleBase" id="RU363013"/>
    </source>
</evidence>
<proteinExistence type="inferred from homology"/>
<dbReference type="InterPro" id="IPR000652">
    <property type="entry name" value="Triosephosphate_isomerase"/>
</dbReference>
<comment type="similarity">
    <text evidence="2 9 10">Belongs to the triosephosphate isomerase family.</text>
</comment>
<feature type="binding site" evidence="9">
    <location>
        <begin position="235"/>
        <end position="236"/>
    </location>
    <ligand>
        <name>substrate</name>
    </ligand>
</feature>
<keyword evidence="7 9" id="KW-0324">Glycolysis</keyword>
<dbReference type="UniPathway" id="UPA00138"/>
<keyword evidence="8 9" id="KW-0413">Isomerase</keyword>
<dbReference type="Pfam" id="PF00121">
    <property type="entry name" value="TIM"/>
    <property type="match status" value="1"/>
</dbReference>
<dbReference type="PROSITE" id="PS51440">
    <property type="entry name" value="TIM_2"/>
    <property type="match status" value="1"/>
</dbReference>
<dbReference type="UniPathway" id="UPA00109">
    <property type="reaction ID" value="UER00189"/>
</dbReference>
<dbReference type="CDD" id="cd00311">
    <property type="entry name" value="TIM"/>
    <property type="match status" value="1"/>
</dbReference>
<dbReference type="GO" id="GO:0005829">
    <property type="term" value="C:cytosol"/>
    <property type="evidence" value="ECO:0007669"/>
    <property type="project" value="TreeGrafter"/>
</dbReference>
<dbReference type="Proteomes" id="UP000186156">
    <property type="component" value="Unassembled WGS sequence"/>
</dbReference>
<keyword evidence="6 9" id="KW-0963">Cytoplasm</keyword>
<comment type="subunit">
    <text evidence="9 10">Homodimer.</text>
</comment>
<comment type="subcellular location">
    <subcellularLocation>
        <location evidence="9 10">Cytoplasm</location>
    </subcellularLocation>
</comment>
<sequence>MARTPLLMGNWKMYKTVAEARAFAEALGQQSQKLDSRVEYAICAPYTCLHVLRVMLPAQVRLGAQNVFPEKEGAYTGEIAPGMLAEFGTKYVLAGHSERRMLFGESDQFINQKVKAIVANGMTPVLCVGENSSQKEDGVTREVVTGQVLQGLDGLSDDEVASAIVAYEPVWAIGSGKTAMPEDAEEVAQAIRAAVAETWSADAAASLRILYGGSVKPDNVASFVRESDLDGALVGGASLDPGSFVAMAEAIREVLA</sequence>
<keyword evidence="12" id="KW-1185">Reference proteome</keyword>
<feature type="active site" description="Electrophile" evidence="9">
    <location>
        <position position="96"/>
    </location>
</feature>
<evidence type="ECO:0000256" key="3">
    <source>
        <dbReference type="ARBA" id="ARBA00011940"/>
    </source>
</evidence>
<accession>A0A1N7N3G7</accession>
<evidence type="ECO:0000313" key="11">
    <source>
        <dbReference type="EMBL" id="SIS92884.1"/>
    </source>
</evidence>
<dbReference type="FunFam" id="3.20.20.70:FF:000016">
    <property type="entry name" value="Triosephosphate isomerase"/>
    <property type="match status" value="1"/>
</dbReference>
<dbReference type="NCBIfam" id="TIGR00419">
    <property type="entry name" value="tim"/>
    <property type="match status" value="1"/>
</dbReference>
<evidence type="ECO:0000256" key="7">
    <source>
        <dbReference type="ARBA" id="ARBA00023152"/>
    </source>
</evidence>
<evidence type="ECO:0000256" key="6">
    <source>
        <dbReference type="ARBA" id="ARBA00022490"/>
    </source>
</evidence>
<evidence type="ECO:0000256" key="5">
    <source>
        <dbReference type="ARBA" id="ARBA00022432"/>
    </source>
</evidence>
<dbReference type="HAMAP" id="MF_00147_B">
    <property type="entry name" value="TIM_B"/>
    <property type="match status" value="1"/>
</dbReference>
<dbReference type="OrthoDB" id="9809429at2"/>
<protein>
    <recommendedName>
        <fullName evidence="4 9">Triosephosphate isomerase</fullName>
        <shortName evidence="9">TIM</shortName>
        <shortName evidence="9">TPI</shortName>
        <ecNumber evidence="3 9">5.3.1.1</ecNumber>
    </recommendedName>
    <alternativeName>
        <fullName evidence="9">Triose-phosphate isomerase</fullName>
    </alternativeName>
</protein>
<dbReference type="GO" id="GO:0019563">
    <property type="term" value="P:glycerol catabolic process"/>
    <property type="evidence" value="ECO:0007669"/>
    <property type="project" value="TreeGrafter"/>
</dbReference>
<dbReference type="RefSeq" id="WP_076347333.1">
    <property type="nucleotide sequence ID" value="NZ_FTOO01000007.1"/>
</dbReference>
<dbReference type="PROSITE" id="PS00171">
    <property type="entry name" value="TIM_1"/>
    <property type="match status" value="1"/>
</dbReference>
<dbReference type="GO" id="GO:0006096">
    <property type="term" value="P:glycolytic process"/>
    <property type="evidence" value="ECO:0007669"/>
    <property type="project" value="UniProtKB-UniRule"/>
</dbReference>
<evidence type="ECO:0000256" key="9">
    <source>
        <dbReference type="HAMAP-Rule" id="MF_00147"/>
    </source>
</evidence>
<comment type="function">
    <text evidence="9">Involved in the gluconeogenesis. Catalyzes stereospecifically the conversion of dihydroxyacetone phosphate (DHAP) to D-glyceraldehyde-3-phosphate (G3P).</text>
</comment>
<feature type="binding site" evidence="9">
    <location>
        <begin position="10"/>
        <end position="12"/>
    </location>
    <ligand>
        <name>substrate</name>
    </ligand>
</feature>
<evidence type="ECO:0000313" key="12">
    <source>
        <dbReference type="Proteomes" id="UP000186156"/>
    </source>
</evidence>
<dbReference type="GO" id="GO:0006094">
    <property type="term" value="P:gluconeogenesis"/>
    <property type="evidence" value="ECO:0007669"/>
    <property type="project" value="UniProtKB-UniRule"/>
</dbReference>
<dbReference type="InterPro" id="IPR022896">
    <property type="entry name" value="TrioseP_Isoase_bac/euk"/>
</dbReference>
<dbReference type="PANTHER" id="PTHR21139">
    <property type="entry name" value="TRIOSEPHOSPHATE ISOMERASE"/>
    <property type="match status" value="1"/>
</dbReference>
<dbReference type="Gene3D" id="3.20.20.70">
    <property type="entry name" value="Aldolase class I"/>
    <property type="match status" value="1"/>
</dbReference>
<dbReference type="GO" id="GO:0004807">
    <property type="term" value="F:triose-phosphate isomerase activity"/>
    <property type="evidence" value="ECO:0007669"/>
    <property type="project" value="UniProtKB-UniRule"/>
</dbReference>
<organism evidence="11 12">
    <name type="scientific">Alicyclobacillus vulcanalis</name>
    <dbReference type="NCBI Taxonomy" id="252246"/>
    <lineage>
        <taxon>Bacteria</taxon>
        <taxon>Bacillati</taxon>
        <taxon>Bacillota</taxon>
        <taxon>Bacilli</taxon>
        <taxon>Bacillales</taxon>
        <taxon>Alicyclobacillaceae</taxon>
        <taxon>Alicyclobacillus</taxon>
    </lineage>
</organism>